<dbReference type="InterPro" id="IPR042098">
    <property type="entry name" value="TauD-like_sf"/>
</dbReference>
<evidence type="ECO:0000256" key="2">
    <source>
        <dbReference type="ARBA" id="ARBA00023194"/>
    </source>
</evidence>
<evidence type="ECO:0000256" key="1">
    <source>
        <dbReference type="ARBA" id="ARBA00023002"/>
    </source>
</evidence>
<dbReference type="InParanoid" id="E1ZEN0"/>
<dbReference type="Gene3D" id="3.60.130.10">
    <property type="entry name" value="Clavaminate synthase-like"/>
    <property type="match status" value="1"/>
</dbReference>
<protein>
    <recommendedName>
        <fullName evidence="3">TauD/TfdA-like domain-containing protein</fullName>
    </recommendedName>
</protein>
<evidence type="ECO:0000259" key="3">
    <source>
        <dbReference type="Pfam" id="PF02668"/>
    </source>
</evidence>
<dbReference type="OrthoDB" id="272271at2759"/>
<sequence>MVEGVAAAARKAGGGALPGQPVVGPAAWTPATLDPSEWAYQLSPTEVDEIVAATRHAVDTGKPIPELSKADFPLPTLGPHLERFAREACWGRGFVVLRGFPVDRLSQAEAATAWFGFGLHWGTPVSQNAKGHVLGHVKDLGLDPDDDDVRVYATHAAQPWHVDDTELVALLCLKTARSGGRSGWVSSASVYNRLLEARPDLAEELMKPFAFDRKNEEDPGDVPYWLLPVFSFYKGHFACFYNPRMMKEAQARRGRCGRAGNVAPALQAVSDIADQPDLHLEWQLEPGDVQLLYNWRLHMRTHYEDWPGFENRRHLLRLWLTADDAPPLDPAYYGAAAPGRPGLGIYRRGTVHSAPLDAE</sequence>
<dbReference type="GO" id="GO:0016491">
    <property type="term" value="F:oxidoreductase activity"/>
    <property type="evidence" value="ECO:0007669"/>
    <property type="project" value="UniProtKB-KW"/>
</dbReference>
<keyword evidence="2" id="KW-0045">Antibiotic biosynthesis</keyword>
<dbReference type="Proteomes" id="UP000008141">
    <property type="component" value="Unassembled WGS sequence"/>
</dbReference>
<accession>E1ZEN0</accession>
<proteinExistence type="predicted"/>
<feature type="domain" description="TauD/TfdA-like" evidence="3">
    <location>
        <begin position="62"/>
        <end position="319"/>
    </location>
</feature>
<reference evidence="4 5" key="1">
    <citation type="journal article" date="2010" name="Plant Cell">
        <title>The Chlorella variabilis NC64A genome reveals adaptation to photosymbiosis, coevolution with viruses, and cryptic sex.</title>
        <authorList>
            <person name="Blanc G."/>
            <person name="Duncan G."/>
            <person name="Agarkova I."/>
            <person name="Borodovsky M."/>
            <person name="Gurnon J."/>
            <person name="Kuo A."/>
            <person name="Lindquist E."/>
            <person name="Lucas S."/>
            <person name="Pangilinan J."/>
            <person name="Polle J."/>
            <person name="Salamov A."/>
            <person name="Terry A."/>
            <person name="Yamada T."/>
            <person name="Dunigan D.D."/>
            <person name="Grigoriev I.V."/>
            <person name="Claverie J.M."/>
            <person name="Van Etten J.L."/>
        </authorList>
    </citation>
    <scope>NUCLEOTIDE SEQUENCE [LARGE SCALE GENOMIC DNA]</scope>
    <source>
        <strain evidence="4 5">NC64A</strain>
    </source>
</reference>
<evidence type="ECO:0000313" key="4">
    <source>
        <dbReference type="EMBL" id="EFN55524.1"/>
    </source>
</evidence>
<evidence type="ECO:0000313" key="5">
    <source>
        <dbReference type="Proteomes" id="UP000008141"/>
    </source>
</evidence>
<dbReference type="RefSeq" id="XP_005847626.1">
    <property type="nucleotide sequence ID" value="XM_005847564.1"/>
</dbReference>
<gene>
    <name evidence="4" type="ORF">CHLNCDRAFT_23227</name>
</gene>
<dbReference type="OMA" id="GWKLPFW"/>
<keyword evidence="1" id="KW-0560">Oxidoreductase</keyword>
<dbReference type="KEGG" id="cvr:CHLNCDRAFT_23227"/>
<organism evidence="5">
    <name type="scientific">Chlorella variabilis</name>
    <name type="common">Green alga</name>
    <dbReference type="NCBI Taxonomy" id="554065"/>
    <lineage>
        <taxon>Eukaryota</taxon>
        <taxon>Viridiplantae</taxon>
        <taxon>Chlorophyta</taxon>
        <taxon>core chlorophytes</taxon>
        <taxon>Trebouxiophyceae</taxon>
        <taxon>Chlorellales</taxon>
        <taxon>Chlorellaceae</taxon>
        <taxon>Chlorella clade</taxon>
        <taxon>Chlorella</taxon>
    </lineage>
</organism>
<keyword evidence="5" id="KW-1185">Reference proteome</keyword>
<dbReference type="AlphaFoldDB" id="E1ZEN0"/>
<dbReference type="Pfam" id="PF02668">
    <property type="entry name" value="TauD"/>
    <property type="match status" value="1"/>
</dbReference>
<dbReference type="InterPro" id="IPR003819">
    <property type="entry name" value="TauD/TfdA-like"/>
</dbReference>
<dbReference type="EMBL" id="GL433844">
    <property type="protein sequence ID" value="EFN55524.1"/>
    <property type="molecule type" value="Genomic_DNA"/>
</dbReference>
<dbReference type="GeneID" id="17355162"/>
<dbReference type="PANTHER" id="PTHR10696">
    <property type="entry name" value="GAMMA-BUTYROBETAINE HYDROXYLASE-RELATED"/>
    <property type="match status" value="1"/>
</dbReference>
<dbReference type="eggNOG" id="ENOG502QWD7">
    <property type="taxonomic scope" value="Eukaryota"/>
</dbReference>
<dbReference type="SUPFAM" id="SSF51197">
    <property type="entry name" value="Clavaminate synthase-like"/>
    <property type="match status" value="1"/>
</dbReference>
<dbReference type="PANTHER" id="PTHR10696:SF56">
    <property type="entry name" value="TAUD_TFDA-LIKE DOMAIN-CONTAINING PROTEIN"/>
    <property type="match status" value="1"/>
</dbReference>
<name>E1ZEN0_CHLVA</name>
<dbReference type="GO" id="GO:0017000">
    <property type="term" value="P:antibiotic biosynthetic process"/>
    <property type="evidence" value="ECO:0007669"/>
    <property type="project" value="UniProtKB-KW"/>
</dbReference>
<dbReference type="InterPro" id="IPR050411">
    <property type="entry name" value="AlphaKG_dependent_hydroxylases"/>
</dbReference>